<evidence type="ECO:0000313" key="2">
    <source>
        <dbReference type="EMBL" id="MBC6464832.1"/>
    </source>
</evidence>
<accession>A0ABR7LK24</accession>
<protein>
    <submittedName>
        <fullName evidence="2">Uncharacterized protein</fullName>
    </submittedName>
</protein>
<organism evidence="2 3">
    <name type="scientific">Actinomadura alba</name>
    <dbReference type="NCBI Taxonomy" id="406431"/>
    <lineage>
        <taxon>Bacteria</taxon>
        <taxon>Bacillati</taxon>
        <taxon>Actinomycetota</taxon>
        <taxon>Actinomycetes</taxon>
        <taxon>Streptosporangiales</taxon>
        <taxon>Thermomonosporaceae</taxon>
        <taxon>Actinomadura</taxon>
    </lineage>
</organism>
<dbReference type="SUPFAM" id="SSF50965">
    <property type="entry name" value="Galactose oxidase, central domain"/>
    <property type="match status" value="1"/>
</dbReference>
<sequence length="416" mass="43583">MSLKDELRGPSIMTFRLTASALAACATVLGTPAPTSADCECWHYVRAEGSTENATFSAVSAPSFDTAFAAGGRGGMPLLAHWNGVRWRETALPVPRDTTMEGVAASSTGDAWAVGYTPDGTAHTAHWTGERAWEAVPMPVHERSLPRAVDARSPRDAWIVGSRGEAHARAASWHWNGRRWRTVAVPDLSERSEPAGPRERAHSELVAVSALAADDVWAVGSSGSAASPSGAGPGQGGDAVRRAVITHWDGRTWTLVPAAPTRAAGGTSQSVLADVVALSPNDVWAVGTASPGTDVPLAQHWNGTVWEHVPIPLVRGRLYSVAGDGRGGVWAAGERTDGTALLAHWNGERWEVSGAPTPGDLEPGEGAPTGHGSGAVQDLANARGTSYLWAVGAYARPGPDEPVPHLLTWTNAPRHR</sequence>
<gene>
    <name evidence="2" type="ORF">HKK74_04875</name>
</gene>
<feature type="region of interest" description="Disordered" evidence="1">
    <location>
        <begin position="351"/>
        <end position="376"/>
    </location>
</feature>
<proteinExistence type="predicted"/>
<dbReference type="EMBL" id="JABVEC010000002">
    <property type="protein sequence ID" value="MBC6464832.1"/>
    <property type="molecule type" value="Genomic_DNA"/>
</dbReference>
<keyword evidence="3" id="KW-1185">Reference proteome</keyword>
<name>A0ABR7LK24_9ACTN</name>
<dbReference type="Proteomes" id="UP000805614">
    <property type="component" value="Unassembled WGS sequence"/>
</dbReference>
<comment type="caution">
    <text evidence="2">The sequence shown here is derived from an EMBL/GenBank/DDBJ whole genome shotgun (WGS) entry which is preliminary data.</text>
</comment>
<evidence type="ECO:0000313" key="3">
    <source>
        <dbReference type="Proteomes" id="UP000805614"/>
    </source>
</evidence>
<reference evidence="2 3" key="1">
    <citation type="submission" date="2020-06" db="EMBL/GenBank/DDBJ databases">
        <title>Actinomadura xiongansis sp. nov., isolated from soil of Baiyangdian.</title>
        <authorList>
            <person name="Zhang X."/>
        </authorList>
    </citation>
    <scope>NUCLEOTIDE SEQUENCE [LARGE SCALE GENOMIC DNA]</scope>
    <source>
        <strain evidence="2 3">HBUM206468</strain>
    </source>
</reference>
<evidence type="ECO:0000256" key="1">
    <source>
        <dbReference type="SAM" id="MobiDB-lite"/>
    </source>
</evidence>
<dbReference type="InterPro" id="IPR011043">
    <property type="entry name" value="Gal_Oxase/kelch_b-propeller"/>
</dbReference>
<dbReference type="RefSeq" id="WP_187241808.1">
    <property type="nucleotide sequence ID" value="NZ_BAAAOK010000008.1"/>
</dbReference>